<name>A0A1J9QGR9_9EURO</name>
<dbReference type="Proteomes" id="UP000182235">
    <property type="component" value="Unassembled WGS sequence"/>
</dbReference>
<dbReference type="EMBL" id="LGRN01000223">
    <property type="protein sequence ID" value="OJD14389.1"/>
    <property type="molecule type" value="Genomic_DNA"/>
</dbReference>
<sequence length="208" mass="23144">MLDSYNEGLPASTLALPNISAFSSQPKSEASASDAEIYIREIIPSTVNATKNNLNRRQHPELICYNSQDQPRMKWAANGRNAISEIGKKQDNIKGKSIYEVTRKFCSESHGFKFDESRGKAEKIYWFQNAWKNFPSPFVPVSIRVLNHGKIGTLDGKVCGDMMAKLISSCIAQKKSSLDHFRGGDIADGTGNKAWVYHIFCDVGYCLG</sequence>
<dbReference type="AlphaFoldDB" id="A0A1J9QGR9"/>
<organism evidence="1 2">
    <name type="scientific">Emergomyces pasteurianus Ep9510</name>
    <dbReference type="NCBI Taxonomy" id="1447872"/>
    <lineage>
        <taxon>Eukaryota</taxon>
        <taxon>Fungi</taxon>
        <taxon>Dikarya</taxon>
        <taxon>Ascomycota</taxon>
        <taxon>Pezizomycotina</taxon>
        <taxon>Eurotiomycetes</taxon>
        <taxon>Eurotiomycetidae</taxon>
        <taxon>Onygenales</taxon>
        <taxon>Ajellomycetaceae</taxon>
        <taxon>Emergomyces</taxon>
    </lineage>
</organism>
<proteinExistence type="predicted"/>
<accession>A0A1J9QGR9</accession>
<keyword evidence="2" id="KW-1185">Reference proteome</keyword>
<protein>
    <submittedName>
        <fullName evidence="1">Uncharacterized protein</fullName>
    </submittedName>
</protein>
<evidence type="ECO:0000313" key="1">
    <source>
        <dbReference type="EMBL" id="OJD14389.1"/>
    </source>
</evidence>
<gene>
    <name evidence="1" type="ORF">AJ78_05264</name>
</gene>
<dbReference type="OrthoDB" id="4175348at2759"/>
<comment type="caution">
    <text evidence="1">The sequence shown here is derived from an EMBL/GenBank/DDBJ whole genome shotgun (WGS) entry which is preliminary data.</text>
</comment>
<evidence type="ECO:0000313" key="2">
    <source>
        <dbReference type="Proteomes" id="UP000182235"/>
    </source>
</evidence>
<reference evidence="1 2" key="1">
    <citation type="submission" date="2015-07" db="EMBL/GenBank/DDBJ databases">
        <title>Emmonsia species relationships and genome sequence.</title>
        <authorList>
            <consortium name="The Broad Institute Genomics Platform"/>
            <person name="Cuomo C.A."/>
            <person name="Munoz J.F."/>
            <person name="Imamovic A."/>
            <person name="Priest M.E."/>
            <person name="Young S."/>
            <person name="Clay O.K."/>
            <person name="McEwen J.G."/>
        </authorList>
    </citation>
    <scope>NUCLEOTIDE SEQUENCE [LARGE SCALE GENOMIC DNA]</scope>
    <source>
        <strain evidence="1 2">UAMH 9510</strain>
    </source>
</reference>